<dbReference type="InterPro" id="IPR014153">
    <property type="entry name" value="Ds_break_AddB"/>
</dbReference>
<name>A0A1I4F3R8_9RHOB</name>
<dbReference type="InterPro" id="IPR038726">
    <property type="entry name" value="PDDEXK_AddAB-type"/>
</dbReference>
<dbReference type="RefSeq" id="WP_090188563.1">
    <property type="nucleotide sequence ID" value="NZ_FOTF01000008.1"/>
</dbReference>
<reference evidence="2 3" key="1">
    <citation type="submission" date="2016-10" db="EMBL/GenBank/DDBJ databases">
        <authorList>
            <person name="de Groot N.N."/>
        </authorList>
    </citation>
    <scope>NUCLEOTIDE SEQUENCE [LARGE SCALE GENOMIC DNA]</scope>
    <source>
        <strain evidence="2 3">DSM 16199</strain>
    </source>
</reference>
<proteinExistence type="predicted"/>
<dbReference type="EMBL" id="FOTF01000008">
    <property type="protein sequence ID" value="SFL12632.1"/>
    <property type="molecule type" value="Genomic_DNA"/>
</dbReference>
<dbReference type="OrthoDB" id="9780606at2"/>
<dbReference type="Gene3D" id="3.90.320.10">
    <property type="match status" value="1"/>
</dbReference>
<keyword evidence="3" id="KW-1185">Reference proteome</keyword>
<dbReference type="NCBIfam" id="TIGR02786">
    <property type="entry name" value="addB_alphas"/>
    <property type="match status" value="1"/>
</dbReference>
<feature type="domain" description="PD-(D/E)XK endonuclease-like" evidence="1">
    <location>
        <begin position="710"/>
        <end position="910"/>
    </location>
</feature>
<evidence type="ECO:0000313" key="2">
    <source>
        <dbReference type="EMBL" id="SFL12632.1"/>
    </source>
</evidence>
<sequence length="977" mass="106424">MFDPTDQPRVFGLQPGVDFATGLVDGLTERFGDLSRVRLFVNTSRMQRRIRSVFDAGPARLLPRVQLVTDLAFEGTLAGLPVPVSPLRRRLELSRAVSRLLDAAPELAPRSALFDLSDSLASLMDEMHGEGVDPASLADLDVSDQSGHWQRSLAFLNILRDYFIDGFDAPDAAARQRLVVNAMIARWEAQPPTDPIIVAGSTGSRGATALLMQAVSRLPQGAIVLPGFDRDMPQPVWDGLDDALHHEDHPQFRFAKMMQALALSVDDVKEWASVAPPSPARNKLISLSLRPAPVTDQWRAEGADLGDLRDATTQVTLIETDSPRIEAETIALRLRQAAAEGLTAALITPDRMLTRQVAAALDRWQIRADDSAGLPLALSAPGRLLTHVIDAMGQDITAEALLVLLKHPLTHTASPDRNQHLLWTRELELRLRRHGPPFITAQTVSDWAAGVKNARDGLIEWAAWVGQVVTLLGHDGTLPIADHLTAHLAATVALASGPHGTGSGELFLQAPGKAAKGICDALARDADAGGDLDLRDYTALFRTLLSQGQVREPEATDPRILIWGTLEARVGGADLVILGGLNDGVWPGTPKPDPWLNRAMRQKAGLLLPERQIGLSAHDYQQAACAPQVVITRSRRSSDAETVPSRWVNRLTNLMSGLPDQHGPEALEHMRARGNEWIARAVAVSAPVQDIARAARPAPCPPVAARPKDISVTQIKTLYRDPFVIYAQKVLRLRALDPLLADADAPMKGTIFHEILEKFIAQRPDASAPGAYDQFMGVARDVLTAQCPWPTVRLQWMTQLQSIAPGFLADEAQRQQAGQLLALEAWGEITVPGPDMRLTCKADRMDETTSGAALIYDYKTGAIPTEKQQARFDKQLLLEAAMVERGAFATVGTRNVAAAAFLGFNAAMKTVPAPLDDHPPTKVWAELVTFLTMTRQADWGYVARRAPAMTSYDSYYDHLSRYGEWTDADAAVKVVLT</sequence>
<protein>
    <submittedName>
        <fullName evidence="2">Double-strand break repair protein AddB</fullName>
    </submittedName>
</protein>
<accession>A0A1I4F3R8</accession>
<dbReference type="AlphaFoldDB" id="A0A1I4F3R8"/>
<organism evidence="2 3">
    <name type="scientific">Loktanella salsilacus</name>
    <dbReference type="NCBI Taxonomy" id="195913"/>
    <lineage>
        <taxon>Bacteria</taxon>
        <taxon>Pseudomonadati</taxon>
        <taxon>Pseudomonadota</taxon>
        <taxon>Alphaproteobacteria</taxon>
        <taxon>Rhodobacterales</taxon>
        <taxon>Roseobacteraceae</taxon>
        <taxon>Loktanella</taxon>
    </lineage>
</organism>
<dbReference type="Proteomes" id="UP000199550">
    <property type="component" value="Unassembled WGS sequence"/>
</dbReference>
<evidence type="ECO:0000259" key="1">
    <source>
        <dbReference type="Pfam" id="PF12705"/>
    </source>
</evidence>
<dbReference type="STRING" id="195913.SAMN04488004_10896"/>
<evidence type="ECO:0000313" key="3">
    <source>
        <dbReference type="Proteomes" id="UP000199550"/>
    </source>
</evidence>
<gene>
    <name evidence="2" type="ORF">SAMN04488004_10896</name>
</gene>
<dbReference type="Pfam" id="PF12705">
    <property type="entry name" value="PDDEXK_1"/>
    <property type="match status" value="1"/>
</dbReference>
<dbReference type="InterPro" id="IPR011604">
    <property type="entry name" value="PDDEXK-like_dom_sf"/>
</dbReference>
<dbReference type="InterPro" id="IPR027417">
    <property type="entry name" value="P-loop_NTPase"/>
</dbReference>
<dbReference type="SUPFAM" id="SSF52540">
    <property type="entry name" value="P-loop containing nucleoside triphosphate hydrolases"/>
    <property type="match status" value="1"/>
</dbReference>